<evidence type="ECO:0000256" key="12">
    <source>
        <dbReference type="ARBA" id="ARBA00031828"/>
    </source>
</evidence>
<dbReference type="NCBIfam" id="TIGR01662">
    <property type="entry name" value="HAD-SF-IIIA"/>
    <property type="match status" value="1"/>
</dbReference>
<proteinExistence type="inferred from homology"/>
<dbReference type="GO" id="GO:0004820">
    <property type="term" value="F:glycine-tRNA ligase activity"/>
    <property type="evidence" value="ECO:0007669"/>
    <property type="project" value="InterPro"/>
</dbReference>
<dbReference type="NCBIfam" id="NF006506">
    <property type="entry name" value="PRK08942.1"/>
    <property type="match status" value="1"/>
</dbReference>
<organism evidence="13">
    <name type="scientific">Cyprideis torosa</name>
    <dbReference type="NCBI Taxonomy" id="163714"/>
    <lineage>
        <taxon>Eukaryota</taxon>
        <taxon>Metazoa</taxon>
        <taxon>Ecdysozoa</taxon>
        <taxon>Arthropoda</taxon>
        <taxon>Crustacea</taxon>
        <taxon>Oligostraca</taxon>
        <taxon>Ostracoda</taxon>
        <taxon>Podocopa</taxon>
        <taxon>Podocopida</taxon>
        <taxon>Cytherocopina</taxon>
        <taxon>Cytheroidea</taxon>
        <taxon>Cytherideidae</taxon>
        <taxon>Cyprideis</taxon>
    </lineage>
</organism>
<dbReference type="NCBIfam" id="TIGR01656">
    <property type="entry name" value="Histidinol-ppas"/>
    <property type="match status" value="1"/>
</dbReference>
<dbReference type="GO" id="GO:0005524">
    <property type="term" value="F:ATP binding"/>
    <property type="evidence" value="ECO:0007669"/>
    <property type="project" value="InterPro"/>
</dbReference>
<dbReference type="Gene3D" id="3.40.50.1000">
    <property type="entry name" value="HAD superfamily/HAD-like"/>
    <property type="match status" value="1"/>
</dbReference>
<evidence type="ECO:0000256" key="7">
    <source>
        <dbReference type="ARBA" id="ARBA00022723"/>
    </source>
</evidence>
<dbReference type="SUPFAM" id="SSF56784">
    <property type="entry name" value="HAD-like"/>
    <property type="match status" value="1"/>
</dbReference>
<keyword evidence="9" id="KW-0862">Zinc</keyword>
<dbReference type="CDD" id="cd07503">
    <property type="entry name" value="HAD_HisB-N"/>
    <property type="match status" value="1"/>
</dbReference>
<comment type="cofactor">
    <cofactor evidence="2">
        <name>Zn(2+)</name>
        <dbReference type="ChEBI" id="CHEBI:29105"/>
    </cofactor>
</comment>
<feature type="non-terminal residue" evidence="13">
    <location>
        <position position="236"/>
    </location>
</feature>
<evidence type="ECO:0000256" key="9">
    <source>
        <dbReference type="ARBA" id="ARBA00022833"/>
    </source>
</evidence>
<dbReference type="PROSITE" id="PS50861">
    <property type="entry name" value="AA_TRNA_LIGASE_II_GLYAB"/>
    <property type="match status" value="1"/>
</dbReference>
<dbReference type="PANTHER" id="PTHR42891">
    <property type="entry name" value="D-GLYCERO-BETA-D-MANNO-HEPTOSE-1,7-BISPHOSPHATE 7-PHOSPHATASE"/>
    <property type="match status" value="1"/>
</dbReference>
<dbReference type="GO" id="GO:0006426">
    <property type="term" value="P:glycyl-tRNA aminoacylation"/>
    <property type="evidence" value="ECO:0007669"/>
    <property type="project" value="InterPro"/>
</dbReference>
<dbReference type="OrthoDB" id="6374070at2759"/>
<evidence type="ECO:0000256" key="5">
    <source>
        <dbReference type="ARBA" id="ARBA00011245"/>
    </source>
</evidence>
<evidence type="ECO:0000256" key="8">
    <source>
        <dbReference type="ARBA" id="ARBA00022801"/>
    </source>
</evidence>
<comment type="similarity">
    <text evidence="4">Belongs to the GmhB family.</text>
</comment>
<dbReference type="GO" id="GO:0005737">
    <property type="term" value="C:cytoplasm"/>
    <property type="evidence" value="ECO:0007669"/>
    <property type="project" value="UniProtKB-SubCell"/>
</dbReference>
<dbReference type="PANTHER" id="PTHR42891:SF1">
    <property type="entry name" value="D-GLYCERO-BETA-D-MANNO-HEPTOSE-1,7-BISPHOSPHATE 7-PHOSPHATASE"/>
    <property type="match status" value="1"/>
</dbReference>
<evidence type="ECO:0000313" key="13">
    <source>
        <dbReference type="EMBL" id="CAD7235841.1"/>
    </source>
</evidence>
<dbReference type="AlphaFoldDB" id="A0A7R8ZVF0"/>
<dbReference type="InterPro" id="IPR036412">
    <property type="entry name" value="HAD-like_sf"/>
</dbReference>
<dbReference type="FunFam" id="3.40.50.1000:FF:000168">
    <property type="entry name" value="D,D-heptose 1,7-bisphosphate phosphatase"/>
    <property type="match status" value="1"/>
</dbReference>
<dbReference type="InterPro" id="IPR004446">
    <property type="entry name" value="Heptose_bisP_phosphatase"/>
</dbReference>
<keyword evidence="11" id="KW-0119">Carbohydrate metabolism</keyword>
<evidence type="ECO:0000256" key="4">
    <source>
        <dbReference type="ARBA" id="ARBA00005628"/>
    </source>
</evidence>
<keyword evidence="6" id="KW-0963">Cytoplasm</keyword>
<reference evidence="13" key="1">
    <citation type="submission" date="2020-11" db="EMBL/GenBank/DDBJ databases">
        <authorList>
            <person name="Tran Van P."/>
        </authorList>
    </citation>
    <scope>NUCLEOTIDE SEQUENCE</scope>
</reference>
<evidence type="ECO:0000256" key="10">
    <source>
        <dbReference type="ARBA" id="ARBA00022842"/>
    </source>
</evidence>
<dbReference type="InterPro" id="IPR023214">
    <property type="entry name" value="HAD_sf"/>
</dbReference>
<evidence type="ECO:0000256" key="2">
    <source>
        <dbReference type="ARBA" id="ARBA00001947"/>
    </source>
</evidence>
<dbReference type="EMBL" id="OB674930">
    <property type="protein sequence ID" value="CAD7235841.1"/>
    <property type="molecule type" value="Genomic_DNA"/>
</dbReference>
<dbReference type="GO" id="GO:0005975">
    <property type="term" value="P:carbohydrate metabolic process"/>
    <property type="evidence" value="ECO:0007669"/>
    <property type="project" value="InterPro"/>
</dbReference>
<keyword evidence="10" id="KW-0460">Magnesium</keyword>
<dbReference type="InterPro" id="IPR006543">
    <property type="entry name" value="Histidinol-phos"/>
</dbReference>
<comment type="subunit">
    <text evidence="5">Monomer.</text>
</comment>
<dbReference type="GO" id="GO:0046872">
    <property type="term" value="F:metal ion binding"/>
    <property type="evidence" value="ECO:0007669"/>
    <property type="project" value="UniProtKB-KW"/>
</dbReference>
<comment type="subcellular location">
    <subcellularLocation>
        <location evidence="3">Cytoplasm</location>
    </subcellularLocation>
</comment>
<evidence type="ECO:0000256" key="3">
    <source>
        <dbReference type="ARBA" id="ARBA00004496"/>
    </source>
</evidence>
<evidence type="ECO:0000256" key="11">
    <source>
        <dbReference type="ARBA" id="ARBA00023277"/>
    </source>
</evidence>
<dbReference type="InterPro" id="IPR006194">
    <property type="entry name" value="Gly-tRNA-synth_heterodimer"/>
</dbReference>
<keyword evidence="8" id="KW-0378">Hydrolase</keyword>
<sequence length="236" mass="25618">VTPLFDVGNYEAGLTALAVLREPVDEFFDGVMVMADDVALKNNRIALLKQTTVVKLVILDRDGVINEDSDDYIKSTDEWIPIPGSLEAITRLNTAGFVVAVATNQSGVGRGYFDREALEGMHNKLSGLLADLGGHVDYMTYCPHAPDEACLCRKPLPGMYQEIARKFNTSLEGVWVIGDSLRDLQAAVAVAAQPVLVKTGKGLRSMEQVDLPPNTFIFDDLLAAAKALISEDTLHV</sequence>
<dbReference type="InterPro" id="IPR006549">
    <property type="entry name" value="HAD-SF_hydro_IIIA"/>
</dbReference>
<dbReference type="Pfam" id="PF13242">
    <property type="entry name" value="Hydrolase_like"/>
    <property type="match status" value="1"/>
</dbReference>
<evidence type="ECO:0000256" key="6">
    <source>
        <dbReference type="ARBA" id="ARBA00022490"/>
    </source>
</evidence>
<name>A0A7R8ZVF0_9CRUS</name>
<dbReference type="GO" id="GO:0016791">
    <property type="term" value="F:phosphatase activity"/>
    <property type="evidence" value="ECO:0007669"/>
    <property type="project" value="InterPro"/>
</dbReference>
<keyword evidence="7" id="KW-0479">Metal-binding</keyword>
<protein>
    <recommendedName>
        <fullName evidence="12">D,D-heptose 1,7-bisphosphate phosphatase</fullName>
    </recommendedName>
</protein>
<gene>
    <name evidence="13" type="ORF">CTOB1V02_LOCUS13656</name>
</gene>
<evidence type="ECO:0000256" key="1">
    <source>
        <dbReference type="ARBA" id="ARBA00001946"/>
    </source>
</evidence>
<accession>A0A7R8ZVF0</accession>
<comment type="cofactor">
    <cofactor evidence="1">
        <name>Mg(2+)</name>
        <dbReference type="ChEBI" id="CHEBI:18420"/>
    </cofactor>
</comment>